<reference evidence="5" key="2">
    <citation type="submission" date="2019-09" db="UniProtKB">
        <authorList>
            <consortium name="WormBaseParasite"/>
        </authorList>
    </citation>
    <scope>IDENTIFICATION</scope>
</reference>
<dbReference type="InterPro" id="IPR009057">
    <property type="entry name" value="Homeodomain-like_sf"/>
</dbReference>
<evidence type="ECO:0000256" key="1">
    <source>
        <dbReference type="ARBA" id="ARBA00004123"/>
    </source>
</evidence>
<feature type="domain" description="SWIRM" evidence="2">
    <location>
        <begin position="1"/>
        <end position="37"/>
    </location>
</feature>
<accession>A0A183GTR1</accession>
<dbReference type="InterPro" id="IPR007526">
    <property type="entry name" value="SWIRM"/>
</dbReference>
<keyword evidence="4" id="KW-1185">Reference proteome</keyword>
<protein>
    <submittedName>
        <fullName evidence="5">SWIRM domain-containing protein</fullName>
    </submittedName>
</protein>
<dbReference type="OrthoDB" id="9982100at2759"/>
<dbReference type="PROSITE" id="PS50934">
    <property type="entry name" value="SWIRM"/>
    <property type="match status" value="1"/>
</dbReference>
<accession>A0A3P8FCW5</accession>
<dbReference type="SUPFAM" id="SSF46689">
    <property type="entry name" value="Homeodomain-like"/>
    <property type="match status" value="1"/>
</dbReference>
<gene>
    <name evidence="3" type="ORF">HPBE_LOCUS26080</name>
</gene>
<sequence length="128" mass="14974">MVFKVKCSDKRLVRRIHSFLQRCGYINFGNFHRLASTFLKNLIIIGAGADGIAALKQLHYFGFDVVLLEARVNHLPLFTLKNEMLMNCEGVAVFKFRRRLPRLRLVHLISFFILNEQFYSKLKNQLSE</sequence>
<comment type="subcellular location">
    <subcellularLocation>
        <location evidence="1">Nucleus</location>
    </subcellularLocation>
</comment>
<organism evidence="4 5">
    <name type="scientific">Heligmosomoides polygyrus</name>
    <name type="common">Parasitic roundworm</name>
    <dbReference type="NCBI Taxonomy" id="6339"/>
    <lineage>
        <taxon>Eukaryota</taxon>
        <taxon>Metazoa</taxon>
        <taxon>Ecdysozoa</taxon>
        <taxon>Nematoda</taxon>
        <taxon>Chromadorea</taxon>
        <taxon>Rhabditida</taxon>
        <taxon>Rhabditina</taxon>
        <taxon>Rhabditomorpha</taxon>
        <taxon>Strongyloidea</taxon>
        <taxon>Heligmosomidae</taxon>
        <taxon>Heligmosomoides</taxon>
    </lineage>
</organism>
<dbReference type="EMBL" id="UZAH01039161">
    <property type="protein sequence ID" value="VDP55584.1"/>
    <property type="molecule type" value="Genomic_DNA"/>
</dbReference>
<dbReference type="Gene3D" id="3.50.50.60">
    <property type="entry name" value="FAD/NAD(P)-binding domain"/>
    <property type="match status" value="1"/>
</dbReference>
<dbReference type="InterPro" id="IPR036188">
    <property type="entry name" value="FAD/NAD-bd_sf"/>
</dbReference>
<evidence type="ECO:0000313" key="5">
    <source>
        <dbReference type="WBParaSite" id="HPBE_0002608101-mRNA-1"/>
    </source>
</evidence>
<dbReference type="Proteomes" id="UP000050761">
    <property type="component" value="Unassembled WGS sequence"/>
</dbReference>
<dbReference type="WBParaSite" id="HPBE_0002608101-mRNA-1">
    <property type="protein sequence ID" value="HPBE_0002608101-mRNA-1"/>
    <property type="gene ID" value="HPBE_0002608101"/>
</dbReference>
<name>A0A183GTR1_HELPZ</name>
<dbReference type="Gene3D" id="1.10.10.10">
    <property type="entry name" value="Winged helix-like DNA-binding domain superfamily/Winged helix DNA-binding domain"/>
    <property type="match status" value="1"/>
</dbReference>
<proteinExistence type="predicted"/>
<reference evidence="3 4" key="1">
    <citation type="submission" date="2018-11" db="EMBL/GenBank/DDBJ databases">
        <authorList>
            <consortium name="Pathogen Informatics"/>
        </authorList>
    </citation>
    <scope>NUCLEOTIDE SEQUENCE [LARGE SCALE GENOMIC DNA]</scope>
</reference>
<evidence type="ECO:0000313" key="3">
    <source>
        <dbReference type="EMBL" id="VDP55584.1"/>
    </source>
</evidence>
<dbReference type="SUPFAM" id="SSF51905">
    <property type="entry name" value="FAD/NAD(P)-binding domain"/>
    <property type="match status" value="1"/>
</dbReference>
<dbReference type="AlphaFoldDB" id="A0A183GTR1"/>
<dbReference type="GO" id="GO:0005634">
    <property type="term" value="C:nucleus"/>
    <property type="evidence" value="ECO:0007669"/>
    <property type="project" value="UniProtKB-SubCell"/>
</dbReference>
<evidence type="ECO:0000313" key="4">
    <source>
        <dbReference type="Proteomes" id="UP000050761"/>
    </source>
</evidence>
<evidence type="ECO:0000259" key="2">
    <source>
        <dbReference type="PROSITE" id="PS50934"/>
    </source>
</evidence>
<dbReference type="InterPro" id="IPR036388">
    <property type="entry name" value="WH-like_DNA-bd_sf"/>
</dbReference>